<feature type="region of interest" description="Disordered" evidence="1">
    <location>
        <begin position="111"/>
        <end position="152"/>
    </location>
</feature>
<accession>A0ABW0WDF9</accession>
<evidence type="ECO:0000256" key="1">
    <source>
        <dbReference type="SAM" id="MobiDB-lite"/>
    </source>
</evidence>
<name>A0ABW0WDF9_STRNO</name>
<organism evidence="2 3">
    <name type="scientific">Streptomyces nogalater</name>
    <dbReference type="NCBI Taxonomy" id="38314"/>
    <lineage>
        <taxon>Bacteria</taxon>
        <taxon>Bacillati</taxon>
        <taxon>Actinomycetota</taxon>
        <taxon>Actinomycetes</taxon>
        <taxon>Kitasatosporales</taxon>
        <taxon>Streptomycetaceae</taxon>
        <taxon>Streptomyces</taxon>
    </lineage>
</organism>
<feature type="compositionally biased region" description="Basic and acidic residues" evidence="1">
    <location>
        <begin position="26"/>
        <end position="40"/>
    </location>
</feature>
<feature type="region of interest" description="Disordered" evidence="1">
    <location>
        <begin position="1"/>
        <end position="52"/>
    </location>
</feature>
<comment type="caution">
    <text evidence="2">The sequence shown here is derived from an EMBL/GenBank/DDBJ whole genome shotgun (WGS) entry which is preliminary data.</text>
</comment>
<dbReference type="RefSeq" id="WP_344350863.1">
    <property type="nucleotide sequence ID" value="NZ_BAAASM010000037.1"/>
</dbReference>
<evidence type="ECO:0000313" key="2">
    <source>
        <dbReference type="EMBL" id="MFC5656265.1"/>
    </source>
</evidence>
<keyword evidence="3" id="KW-1185">Reference proteome</keyword>
<dbReference type="EMBL" id="JBHSOE010000016">
    <property type="protein sequence ID" value="MFC5656265.1"/>
    <property type="molecule type" value="Genomic_DNA"/>
</dbReference>
<proteinExistence type="predicted"/>
<sequence length="152" mass="16438">MPVHVADGEPDVGEQPLVKAGGVSEGGREGSLRRRAEQREQPAAAVGRRPHEQRAQLVKAVLTLAEVRERVEQLAEIRADAKQHMPIGVAGVQVREQQLIPLTGQDRRLAGLPPCNGPLHTRDSRVEWLPEFSSLSDQGAGETSERPAAGEP</sequence>
<gene>
    <name evidence="2" type="ORF">ACFP3J_12300</name>
</gene>
<dbReference type="Proteomes" id="UP001596065">
    <property type="component" value="Unassembled WGS sequence"/>
</dbReference>
<evidence type="ECO:0000313" key="3">
    <source>
        <dbReference type="Proteomes" id="UP001596065"/>
    </source>
</evidence>
<reference evidence="3" key="1">
    <citation type="journal article" date="2019" name="Int. J. Syst. Evol. Microbiol.">
        <title>The Global Catalogue of Microorganisms (GCM) 10K type strain sequencing project: providing services to taxonomists for standard genome sequencing and annotation.</title>
        <authorList>
            <consortium name="The Broad Institute Genomics Platform"/>
            <consortium name="The Broad Institute Genome Sequencing Center for Infectious Disease"/>
            <person name="Wu L."/>
            <person name="Ma J."/>
        </authorList>
    </citation>
    <scope>NUCLEOTIDE SEQUENCE [LARGE SCALE GENOMIC DNA]</scope>
    <source>
        <strain evidence="3">KCTC 5701</strain>
    </source>
</reference>
<protein>
    <submittedName>
        <fullName evidence="2">Uncharacterized protein</fullName>
    </submittedName>
</protein>